<feature type="transmembrane region" description="Helical" evidence="5">
    <location>
        <begin position="106"/>
        <end position="125"/>
    </location>
</feature>
<gene>
    <name evidence="7" type="ORF">GR328_22285</name>
</gene>
<dbReference type="InterPro" id="IPR001640">
    <property type="entry name" value="Lgt"/>
</dbReference>
<dbReference type="InterPro" id="IPR050553">
    <property type="entry name" value="Thioredoxin_ResA/DsbE_sf"/>
</dbReference>
<dbReference type="GO" id="GO:0017004">
    <property type="term" value="P:cytochrome complex assembly"/>
    <property type="evidence" value="ECO:0007669"/>
    <property type="project" value="UniProtKB-KW"/>
</dbReference>
<feature type="transmembrane region" description="Helical" evidence="5">
    <location>
        <begin position="43"/>
        <end position="61"/>
    </location>
</feature>
<dbReference type="GO" id="GO:0030313">
    <property type="term" value="C:cell envelope"/>
    <property type="evidence" value="ECO:0007669"/>
    <property type="project" value="UniProtKB-SubCell"/>
</dbReference>
<keyword evidence="3" id="KW-1015">Disulfide bond</keyword>
<dbReference type="OrthoDB" id="9799347at2"/>
<comment type="subcellular location">
    <subcellularLocation>
        <location evidence="1">Cell envelope</location>
    </subcellularLocation>
</comment>
<evidence type="ECO:0000256" key="5">
    <source>
        <dbReference type="SAM" id="Phobius"/>
    </source>
</evidence>
<evidence type="ECO:0000313" key="7">
    <source>
        <dbReference type="EMBL" id="MXQ14135.1"/>
    </source>
</evidence>
<dbReference type="InterPro" id="IPR017937">
    <property type="entry name" value="Thioredoxin_CS"/>
</dbReference>
<name>A0A7X3SR95_9HYPH</name>
<dbReference type="InterPro" id="IPR036249">
    <property type="entry name" value="Thioredoxin-like_sf"/>
</dbReference>
<dbReference type="PANTHER" id="PTHR42852:SF6">
    <property type="entry name" value="THIOL:DISULFIDE INTERCHANGE PROTEIN DSBE"/>
    <property type="match status" value="1"/>
</dbReference>
<protein>
    <submittedName>
        <fullName evidence="7">Redoxin family protein</fullName>
    </submittedName>
</protein>
<dbReference type="PANTHER" id="PTHR42852">
    <property type="entry name" value="THIOL:DISULFIDE INTERCHANGE PROTEIN DSBE"/>
    <property type="match status" value="1"/>
</dbReference>
<dbReference type="InterPro" id="IPR013740">
    <property type="entry name" value="Redoxin"/>
</dbReference>
<dbReference type="Proteomes" id="UP000436483">
    <property type="component" value="Unassembled WGS sequence"/>
</dbReference>
<sequence length="266" mass="28676">MQVISIGPLVFAGDRLAAIVGIGAFMAATSILSSRLDPRVGRWSTWALLGGLIMARLGHVIEHAASFAVEPWRVFAVWQGGFSWPWGAAGIALVSAALVRTRRAAIGAVVSLVIGLFAWNVMWQLTSATPSTPMPEVALERAEGGSVVLTSFVGRPVIVNLWASWCPPCRREMPMMAETAAARDDVTFLFVNQGEERTTIEGYLNNENITLSNVLLDARMDVPRHYSTPGLPVTLFIGADGKLRSVHVGEISREALTGALNRLLAE</sequence>
<keyword evidence="5" id="KW-0472">Membrane</keyword>
<proteinExistence type="predicted"/>
<dbReference type="SUPFAM" id="SSF52833">
    <property type="entry name" value="Thioredoxin-like"/>
    <property type="match status" value="1"/>
</dbReference>
<dbReference type="AlphaFoldDB" id="A0A7X3SR95"/>
<evidence type="ECO:0000256" key="2">
    <source>
        <dbReference type="ARBA" id="ARBA00022748"/>
    </source>
</evidence>
<evidence type="ECO:0000259" key="6">
    <source>
        <dbReference type="PROSITE" id="PS51352"/>
    </source>
</evidence>
<dbReference type="GO" id="GO:0008961">
    <property type="term" value="F:phosphatidylglycerol-prolipoprotein diacylglyceryl transferase activity"/>
    <property type="evidence" value="ECO:0007669"/>
    <property type="project" value="InterPro"/>
</dbReference>
<dbReference type="EMBL" id="WURB01000027">
    <property type="protein sequence ID" value="MXQ14135.1"/>
    <property type="molecule type" value="Genomic_DNA"/>
</dbReference>
<comment type="caution">
    <text evidence="7">The sequence shown here is derived from an EMBL/GenBank/DDBJ whole genome shotgun (WGS) entry which is preliminary data.</text>
</comment>
<keyword evidence="5" id="KW-1133">Transmembrane helix</keyword>
<dbReference type="PROSITE" id="PS51352">
    <property type="entry name" value="THIOREDOXIN_2"/>
    <property type="match status" value="1"/>
</dbReference>
<dbReference type="Pfam" id="PF08534">
    <property type="entry name" value="Redoxin"/>
    <property type="match status" value="1"/>
</dbReference>
<feature type="domain" description="Thioredoxin" evidence="6">
    <location>
        <begin position="128"/>
        <end position="265"/>
    </location>
</feature>
<keyword evidence="2" id="KW-0201">Cytochrome c-type biogenesis</keyword>
<dbReference type="GO" id="GO:0005886">
    <property type="term" value="C:plasma membrane"/>
    <property type="evidence" value="ECO:0007669"/>
    <property type="project" value="InterPro"/>
</dbReference>
<dbReference type="InterPro" id="IPR013766">
    <property type="entry name" value="Thioredoxin_domain"/>
</dbReference>
<dbReference type="RefSeq" id="WP_160887766.1">
    <property type="nucleotide sequence ID" value="NZ_WURB01000027.1"/>
</dbReference>
<dbReference type="GO" id="GO:0015036">
    <property type="term" value="F:disulfide oxidoreductase activity"/>
    <property type="evidence" value="ECO:0007669"/>
    <property type="project" value="UniProtKB-ARBA"/>
</dbReference>
<reference evidence="7 8" key="1">
    <citation type="submission" date="2019-12" db="EMBL/GenBank/DDBJ databases">
        <authorList>
            <person name="Yuan C.-G."/>
        </authorList>
    </citation>
    <scope>NUCLEOTIDE SEQUENCE [LARGE SCALE GENOMIC DNA]</scope>
    <source>
        <strain evidence="7 8">KCTC 23863</strain>
    </source>
</reference>
<reference evidence="7 8" key="2">
    <citation type="submission" date="2020-01" db="EMBL/GenBank/DDBJ databases">
        <title>Microvirga sp. nov., an arsenate reduction bacterium isolated from Tibet hotspring sediments.</title>
        <authorList>
            <person name="Xian W.-D."/>
            <person name="Li W.-J."/>
        </authorList>
    </citation>
    <scope>NUCLEOTIDE SEQUENCE [LARGE SCALE GENOMIC DNA]</scope>
    <source>
        <strain evidence="7 8">KCTC 23863</strain>
    </source>
</reference>
<evidence type="ECO:0000256" key="1">
    <source>
        <dbReference type="ARBA" id="ARBA00004196"/>
    </source>
</evidence>
<dbReference type="GO" id="GO:0042158">
    <property type="term" value="P:lipoprotein biosynthetic process"/>
    <property type="evidence" value="ECO:0007669"/>
    <property type="project" value="InterPro"/>
</dbReference>
<dbReference type="Pfam" id="PF01790">
    <property type="entry name" value="LGT"/>
    <property type="match status" value="1"/>
</dbReference>
<organism evidence="7 8">
    <name type="scientific">Microvirga makkahensis</name>
    <dbReference type="NCBI Taxonomy" id="1128670"/>
    <lineage>
        <taxon>Bacteria</taxon>
        <taxon>Pseudomonadati</taxon>
        <taxon>Pseudomonadota</taxon>
        <taxon>Alphaproteobacteria</taxon>
        <taxon>Hyphomicrobiales</taxon>
        <taxon>Methylobacteriaceae</taxon>
        <taxon>Microvirga</taxon>
    </lineage>
</organism>
<dbReference type="CDD" id="cd02966">
    <property type="entry name" value="TlpA_like_family"/>
    <property type="match status" value="1"/>
</dbReference>
<keyword evidence="4" id="KW-0676">Redox-active center</keyword>
<dbReference type="Gene3D" id="3.40.30.10">
    <property type="entry name" value="Glutaredoxin"/>
    <property type="match status" value="1"/>
</dbReference>
<evidence type="ECO:0000256" key="3">
    <source>
        <dbReference type="ARBA" id="ARBA00023157"/>
    </source>
</evidence>
<keyword evidence="8" id="KW-1185">Reference proteome</keyword>
<evidence type="ECO:0000313" key="8">
    <source>
        <dbReference type="Proteomes" id="UP000436483"/>
    </source>
</evidence>
<dbReference type="PROSITE" id="PS00194">
    <property type="entry name" value="THIOREDOXIN_1"/>
    <property type="match status" value="1"/>
</dbReference>
<keyword evidence="5" id="KW-0812">Transmembrane</keyword>
<feature type="transmembrane region" description="Helical" evidence="5">
    <location>
        <begin position="81"/>
        <end position="99"/>
    </location>
</feature>
<feature type="transmembrane region" description="Helical" evidence="5">
    <location>
        <begin position="16"/>
        <end position="36"/>
    </location>
</feature>
<accession>A0A7X3SR95</accession>
<evidence type="ECO:0000256" key="4">
    <source>
        <dbReference type="ARBA" id="ARBA00023284"/>
    </source>
</evidence>